<gene>
    <name evidence="2" type="ORF">SAMN04488011_103182</name>
</gene>
<dbReference type="SUPFAM" id="SSF158791">
    <property type="entry name" value="MgtE N-terminal domain-like"/>
    <property type="match status" value="1"/>
</dbReference>
<evidence type="ECO:0000256" key="1">
    <source>
        <dbReference type="SAM" id="Coils"/>
    </source>
</evidence>
<sequence length="204" mass="22100">MRMSPPKLVIAGLLCVVGVKAAAVLMPTLTDGIARSGQAFAAEEALPAQPAAKSIIDAPVCESSDAIVAAIAEERELLNRQRQEMADREAEAQLAEDSLRAERERLATLRDAIEGQIARVEEAYNQDLTKLVALYQNMKPEIASGIMDEMDIETATLVLSAMPERDAAQILGKLNLNRARAISKIILERSRLPGDQNLSGLKLQ</sequence>
<keyword evidence="2" id="KW-0969">Cilium</keyword>
<dbReference type="AlphaFoldDB" id="A0A1H8F2U4"/>
<reference evidence="3" key="1">
    <citation type="submission" date="2016-10" db="EMBL/GenBank/DDBJ databases">
        <authorList>
            <person name="Varghese N."/>
            <person name="Submissions S."/>
        </authorList>
    </citation>
    <scope>NUCLEOTIDE SEQUENCE [LARGE SCALE GENOMIC DNA]</scope>
    <source>
        <strain evidence="3">DSM 26893</strain>
    </source>
</reference>
<name>A0A1H8F2U4_9RHOB</name>
<evidence type="ECO:0000313" key="2">
    <source>
        <dbReference type="EMBL" id="SEN25694.1"/>
    </source>
</evidence>
<organism evidence="2 3">
    <name type="scientific">Palleronia pelagia</name>
    <dbReference type="NCBI Taxonomy" id="387096"/>
    <lineage>
        <taxon>Bacteria</taxon>
        <taxon>Pseudomonadati</taxon>
        <taxon>Pseudomonadota</taxon>
        <taxon>Alphaproteobacteria</taxon>
        <taxon>Rhodobacterales</taxon>
        <taxon>Roseobacteraceae</taxon>
        <taxon>Palleronia</taxon>
    </lineage>
</organism>
<keyword evidence="3" id="KW-1185">Reference proteome</keyword>
<dbReference type="Proteomes" id="UP000199372">
    <property type="component" value="Unassembled WGS sequence"/>
</dbReference>
<keyword evidence="2" id="KW-0282">Flagellum</keyword>
<protein>
    <submittedName>
        <fullName evidence="2">Flagellar motility protein MotE, a chaperone for MotC folding</fullName>
    </submittedName>
</protein>
<keyword evidence="1" id="KW-0175">Coiled coil</keyword>
<accession>A0A1H8F2U4</accession>
<feature type="coiled-coil region" evidence="1">
    <location>
        <begin position="68"/>
        <end position="126"/>
    </location>
</feature>
<dbReference type="EMBL" id="FOCM01000003">
    <property type="protein sequence ID" value="SEN25694.1"/>
    <property type="molecule type" value="Genomic_DNA"/>
</dbReference>
<evidence type="ECO:0000313" key="3">
    <source>
        <dbReference type="Proteomes" id="UP000199372"/>
    </source>
</evidence>
<proteinExistence type="predicted"/>
<keyword evidence="2" id="KW-0966">Cell projection</keyword>